<keyword evidence="3" id="KW-1185">Reference proteome</keyword>
<dbReference type="AlphaFoldDB" id="A0A7X0LU36"/>
<evidence type="ECO:0000259" key="1">
    <source>
        <dbReference type="Pfam" id="PF08874"/>
    </source>
</evidence>
<feature type="domain" description="DUF1835" evidence="1">
    <location>
        <begin position="6"/>
        <end position="62"/>
    </location>
</feature>
<protein>
    <recommendedName>
        <fullName evidence="1">DUF1835 domain-containing protein</fullName>
    </recommendedName>
</protein>
<dbReference type="InterPro" id="IPR014973">
    <property type="entry name" value="DUF1835"/>
</dbReference>
<dbReference type="Pfam" id="PF08874">
    <property type="entry name" value="DUF1835"/>
    <property type="match status" value="1"/>
</dbReference>
<accession>A0A7X0LU36</accession>
<evidence type="ECO:0000313" key="3">
    <source>
        <dbReference type="Proteomes" id="UP000531594"/>
    </source>
</evidence>
<reference evidence="2 3" key="1">
    <citation type="submission" date="2020-08" db="EMBL/GenBank/DDBJ databases">
        <title>Genomic Encyclopedia of Type Strains, Phase IV (KMG-IV): sequencing the most valuable type-strain genomes for metagenomic binning, comparative biology and taxonomic classification.</title>
        <authorList>
            <person name="Goeker M."/>
        </authorList>
    </citation>
    <scope>NUCLEOTIDE SEQUENCE [LARGE SCALE GENOMIC DNA]</scope>
    <source>
        <strain evidence="2 3">DSM 5391</strain>
    </source>
</reference>
<dbReference type="Proteomes" id="UP000531594">
    <property type="component" value="Unassembled WGS sequence"/>
</dbReference>
<comment type="caution">
    <text evidence="2">The sequence shown here is derived from an EMBL/GenBank/DDBJ whole genome shotgun (WGS) entry which is preliminary data.</text>
</comment>
<dbReference type="RefSeq" id="WP_343065278.1">
    <property type="nucleotide sequence ID" value="NZ_JACHGK010000002.1"/>
</dbReference>
<evidence type="ECO:0000313" key="2">
    <source>
        <dbReference type="EMBL" id="MBB6444536.1"/>
    </source>
</evidence>
<proteinExistence type="predicted"/>
<name>A0A7X0LU36_9BACI</name>
<sequence>MIKPGLHIVSSESAVGSLRVGLERLKVVTGLPESSSIGPLWKLDEEAGQRVQNEWLYEYINYEQMINTSGVIIKK</sequence>
<organism evidence="2 3">
    <name type="scientific">Bacillus benzoevorans</name>
    <dbReference type="NCBI Taxonomy" id="1456"/>
    <lineage>
        <taxon>Bacteria</taxon>
        <taxon>Bacillati</taxon>
        <taxon>Bacillota</taxon>
        <taxon>Bacilli</taxon>
        <taxon>Bacillales</taxon>
        <taxon>Bacillaceae</taxon>
        <taxon>Bacillus</taxon>
    </lineage>
</organism>
<gene>
    <name evidence="2" type="ORF">HNR53_001144</name>
</gene>
<dbReference type="EMBL" id="JACHGK010000002">
    <property type="protein sequence ID" value="MBB6444536.1"/>
    <property type="molecule type" value="Genomic_DNA"/>
</dbReference>